<keyword evidence="2" id="KW-1185">Reference proteome</keyword>
<evidence type="ECO:0000313" key="1">
    <source>
        <dbReference type="EMBL" id="KAK3590178.1"/>
    </source>
</evidence>
<reference evidence="1" key="3">
    <citation type="submission" date="2023-05" db="EMBL/GenBank/DDBJ databases">
        <authorList>
            <person name="Smith C.H."/>
        </authorList>
    </citation>
    <scope>NUCLEOTIDE SEQUENCE</scope>
    <source>
        <strain evidence="1">CHS0354</strain>
        <tissue evidence="1">Mantle</tissue>
    </source>
</reference>
<organism evidence="1 2">
    <name type="scientific">Potamilus streckersoni</name>
    <dbReference type="NCBI Taxonomy" id="2493646"/>
    <lineage>
        <taxon>Eukaryota</taxon>
        <taxon>Metazoa</taxon>
        <taxon>Spiralia</taxon>
        <taxon>Lophotrochozoa</taxon>
        <taxon>Mollusca</taxon>
        <taxon>Bivalvia</taxon>
        <taxon>Autobranchia</taxon>
        <taxon>Heteroconchia</taxon>
        <taxon>Palaeoheterodonta</taxon>
        <taxon>Unionida</taxon>
        <taxon>Unionoidea</taxon>
        <taxon>Unionidae</taxon>
        <taxon>Ambleminae</taxon>
        <taxon>Lampsilini</taxon>
        <taxon>Potamilus</taxon>
    </lineage>
</organism>
<comment type="caution">
    <text evidence="1">The sequence shown here is derived from an EMBL/GenBank/DDBJ whole genome shotgun (WGS) entry which is preliminary data.</text>
</comment>
<proteinExistence type="predicted"/>
<dbReference type="AlphaFoldDB" id="A0AAE0SEE6"/>
<accession>A0AAE0SEE6</accession>
<dbReference type="EMBL" id="JAEAOA010002345">
    <property type="protein sequence ID" value="KAK3590178.1"/>
    <property type="molecule type" value="Genomic_DNA"/>
</dbReference>
<name>A0AAE0SEE6_9BIVA</name>
<reference evidence="1" key="2">
    <citation type="journal article" date="2021" name="Genome Biol. Evol.">
        <title>Developing a high-quality reference genome for a parasitic bivalve with doubly uniparental inheritance (Bivalvia: Unionida).</title>
        <authorList>
            <person name="Smith C.H."/>
        </authorList>
    </citation>
    <scope>NUCLEOTIDE SEQUENCE</scope>
    <source>
        <strain evidence="1">CHS0354</strain>
        <tissue evidence="1">Mantle</tissue>
    </source>
</reference>
<protein>
    <submittedName>
        <fullName evidence="1">Uncharacterized protein</fullName>
    </submittedName>
</protein>
<evidence type="ECO:0000313" key="2">
    <source>
        <dbReference type="Proteomes" id="UP001195483"/>
    </source>
</evidence>
<reference evidence="1" key="1">
    <citation type="journal article" date="2021" name="Genome Biol. Evol.">
        <title>A High-Quality Reference Genome for a Parasitic Bivalve with Doubly Uniparental Inheritance (Bivalvia: Unionida).</title>
        <authorList>
            <person name="Smith C.H."/>
        </authorList>
    </citation>
    <scope>NUCLEOTIDE SEQUENCE</scope>
    <source>
        <strain evidence="1">CHS0354</strain>
    </source>
</reference>
<gene>
    <name evidence="1" type="ORF">CHS0354_041234</name>
</gene>
<dbReference type="Proteomes" id="UP001195483">
    <property type="component" value="Unassembled WGS sequence"/>
</dbReference>
<sequence>MFGILYSDQLLLLFVHDPWFQIWLCGALLTESRAKIASDAQPVRRFESEIAMRLTGWGFGGTNVMERHIELPAVSDNTADFLSTAIMRGSSLPEKTRTHGTYLIISNFSTLL</sequence>